<dbReference type="PANTHER" id="PTHR33619">
    <property type="entry name" value="POLYSACCHARIDE EXPORT PROTEIN GFCE-RELATED"/>
    <property type="match status" value="1"/>
</dbReference>
<dbReference type="PROSITE" id="PS51257">
    <property type="entry name" value="PROKAR_LIPOPROTEIN"/>
    <property type="match status" value="1"/>
</dbReference>
<evidence type="ECO:0000256" key="10">
    <source>
        <dbReference type="ARBA" id="ARBA00023114"/>
    </source>
</evidence>
<keyword evidence="12" id="KW-0564">Palmitate</keyword>
<keyword evidence="7 15" id="KW-0732">Signal</keyword>
<keyword evidence="14" id="KW-0449">Lipoprotein</keyword>
<evidence type="ECO:0000259" key="16">
    <source>
        <dbReference type="Pfam" id="PF02563"/>
    </source>
</evidence>
<dbReference type="InterPro" id="IPR003715">
    <property type="entry name" value="Poly_export_N"/>
</dbReference>
<evidence type="ECO:0000259" key="17">
    <source>
        <dbReference type="Pfam" id="PF22461"/>
    </source>
</evidence>
<accession>A0A849I8B9</accession>
<keyword evidence="11" id="KW-0472">Membrane</keyword>
<organism evidence="18 19">
    <name type="scientific">Enterovirga aerilata</name>
    <dbReference type="NCBI Taxonomy" id="2730920"/>
    <lineage>
        <taxon>Bacteria</taxon>
        <taxon>Pseudomonadati</taxon>
        <taxon>Pseudomonadota</taxon>
        <taxon>Alphaproteobacteria</taxon>
        <taxon>Hyphomicrobiales</taxon>
        <taxon>Methylobacteriaceae</taxon>
        <taxon>Enterovirga</taxon>
    </lineage>
</organism>
<dbReference type="RefSeq" id="WP_171219078.1">
    <property type="nucleotide sequence ID" value="NZ_JABEPP010000004.1"/>
</dbReference>
<keyword evidence="10" id="KW-0626">Porin</keyword>
<proteinExistence type="inferred from homology"/>
<keyword evidence="6" id="KW-0812">Transmembrane</keyword>
<feature type="domain" description="SLBB" evidence="17">
    <location>
        <begin position="256"/>
        <end position="351"/>
    </location>
</feature>
<comment type="subcellular location">
    <subcellularLocation>
        <location evidence="1">Cell outer membrane</location>
        <topology evidence="1">Multi-pass membrane protein</topology>
    </subcellularLocation>
</comment>
<dbReference type="GO" id="GO:0009279">
    <property type="term" value="C:cell outer membrane"/>
    <property type="evidence" value="ECO:0007669"/>
    <property type="project" value="UniProtKB-SubCell"/>
</dbReference>
<evidence type="ECO:0000256" key="13">
    <source>
        <dbReference type="ARBA" id="ARBA00023237"/>
    </source>
</evidence>
<evidence type="ECO:0000256" key="9">
    <source>
        <dbReference type="ARBA" id="ARBA00023065"/>
    </source>
</evidence>
<sequence length="385" mass="41127">MRVLIATLGVALALAGCSALPSTGPLSDDVVKLADNEIEKRYVLVDVDDRTVAILSKYQGPSLRARFGDYRPAPQIRIGIGDEVRVTVWEAAAGGLFSAPVTDRFSAGSRSAVIPDQMVTQDGTIAVPYAGRINVVGKTPSEVEQVILSGLAGKAIEPQALVTVTRSLSNSVTVTGEVTNGARIPLSPRGDRIMDVIGTAGGVRGTVHETFVRLTRGNSTITVPLENILANPQENVFMRPGDILTLVREPQTYTTFGAIGANTVVPFGKIGLSLEEAIAKAGGLSDFRSDPDGIFLLRFEPPSVVRELVPGRDIDARERLIPVVYRLSLRDPKSYFLARTFRMRDKDVLYVANASSVELQKFLTLISTITGPVSTGVTAAAVAKQ</sequence>
<evidence type="ECO:0000256" key="6">
    <source>
        <dbReference type="ARBA" id="ARBA00022692"/>
    </source>
</evidence>
<evidence type="ECO:0000256" key="14">
    <source>
        <dbReference type="ARBA" id="ARBA00023288"/>
    </source>
</evidence>
<dbReference type="Pfam" id="PF22461">
    <property type="entry name" value="SLBB_2"/>
    <property type="match status" value="2"/>
</dbReference>
<gene>
    <name evidence="18" type="ORF">HJG44_14380</name>
</gene>
<keyword evidence="19" id="KW-1185">Reference proteome</keyword>
<dbReference type="InterPro" id="IPR049712">
    <property type="entry name" value="Poly_export"/>
</dbReference>
<evidence type="ECO:0000256" key="2">
    <source>
        <dbReference type="ARBA" id="ARBA00009450"/>
    </source>
</evidence>
<keyword evidence="4" id="KW-1134">Transmembrane beta strand</keyword>
<dbReference type="GO" id="GO:0046930">
    <property type="term" value="C:pore complex"/>
    <property type="evidence" value="ECO:0007669"/>
    <property type="project" value="UniProtKB-KW"/>
</dbReference>
<feature type="domain" description="SLBB" evidence="17">
    <location>
        <begin position="171"/>
        <end position="244"/>
    </location>
</feature>
<evidence type="ECO:0000256" key="4">
    <source>
        <dbReference type="ARBA" id="ARBA00022452"/>
    </source>
</evidence>
<evidence type="ECO:0000256" key="8">
    <source>
        <dbReference type="ARBA" id="ARBA00023047"/>
    </source>
</evidence>
<name>A0A849I8B9_9HYPH</name>
<dbReference type="PANTHER" id="PTHR33619:SF3">
    <property type="entry name" value="POLYSACCHARIDE EXPORT PROTEIN GFCE-RELATED"/>
    <property type="match status" value="1"/>
</dbReference>
<dbReference type="GO" id="GO:0006811">
    <property type="term" value="P:monoatomic ion transport"/>
    <property type="evidence" value="ECO:0007669"/>
    <property type="project" value="UniProtKB-KW"/>
</dbReference>
<keyword evidence="9" id="KW-0406">Ion transport</keyword>
<evidence type="ECO:0000256" key="7">
    <source>
        <dbReference type="ARBA" id="ARBA00022729"/>
    </source>
</evidence>
<feature type="domain" description="Polysaccharide export protein N-terminal" evidence="16">
    <location>
        <begin position="73"/>
        <end position="165"/>
    </location>
</feature>
<dbReference type="AlphaFoldDB" id="A0A849I8B9"/>
<feature type="signal peptide" evidence="15">
    <location>
        <begin position="1"/>
        <end position="21"/>
    </location>
</feature>
<evidence type="ECO:0000256" key="15">
    <source>
        <dbReference type="SAM" id="SignalP"/>
    </source>
</evidence>
<evidence type="ECO:0000313" key="18">
    <source>
        <dbReference type="EMBL" id="NNM73571.1"/>
    </source>
</evidence>
<dbReference type="InterPro" id="IPR054765">
    <property type="entry name" value="SLBB_dom"/>
</dbReference>
<dbReference type="EMBL" id="JABEPP010000004">
    <property type="protein sequence ID" value="NNM73571.1"/>
    <property type="molecule type" value="Genomic_DNA"/>
</dbReference>
<evidence type="ECO:0000313" key="19">
    <source>
        <dbReference type="Proteomes" id="UP000564885"/>
    </source>
</evidence>
<evidence type="ECO:0000256" key="3">
    <source>
        <dbReference type="ARBA" id="ARBA00022448"/>
    </source>
</evidence>
<evidence type="ECO:0000256" key="1">
    <source>
        <dbReference type="ARBA" id="ARBA00004571"/>
    </source>
</evidence>
<evidence type="ECO:0000256" key="11">
    <source>
        <dbReference type="ARBA" id="ARBA00023136"/>
    </source>
</evidence>
<dbReference type="GO" id="GO:0015159">
    <property type="term" value="F:polysaccharide transmembrane transporter activity"/>
    <property type="evidence" value="ECO:0007669"/>
    <property type="project" value="InterPro"/>
</dbReference>
<dbReference type="Proteomes" id="UP000564885">
    <property type="component" value="Unassembled WGS sequence"/>
</dbReference>
<keyword evidence="13" id="KW-0998">Cell outer membrane</keyword>
<feature type="chain" id="PRO_5032860489" evidence="15">
    <location>
        <begin position="22"/>
        <end position="385"/>
    </location>
</feature>
<reference evidence="18 19" key="1">
    <citation type="submission" date="2020-04" db="EMBL/GenBank/DDBJ databases">
        <title>Enterovirga sp. isolate from soil.</title>
        <authorList>
            <person name="Chea S."/>
            <person name="Kim D.-U."/>
        </authorList>
    </citation>
    <scope>NUCLEOTIDE SEQUENCE [LARGE SCALE GENOMIC DNA]</scope>
    <source>
        <strain evidence="18 19">DB1703</strain>
    </source>
</reference>
<dbReference type="GO" id="GO:0015288">
    <property type="term" value="F:porin activity"/>
    <property type="evidence" value="ECO:0007669"/>
    <property type="project" value="UniProtKB-KW"/>
</dbReference>
<comment type="similarity">
    <text evidence="2">Belongs to the BexD/CtrA/VexA family.</text>
</comment>
<protein>
    <submittedName>
        <fullName evidence="18">Polysaccharide export protein</fullName>
    </submittedName>
</protein>
<dbReference type="Gene3D" id="3.30.1950.10">
    <property type="entry name" value="wza like domain"/>
    <property type="match status" value="1"/>
</dbReference>
<dbReference type="Gene3D" id="3.10.560.10">
    <property type="entry name" value="Outer membrane lipoprotein wza domain like"/>
    <property type="match status" value="2"/>
</dbReference>
<evidence type="ECO:0000256" key="5">
    <source>
        <dbReference type="ARBA" id="ARBA00022597"/>
    </source>
</evidence>
<dbReference type="Pfam" id="PF02563">
    <property type="entry name" value="Poly_export"/>
    <property type="match status" value="1"/>
</dbReference>
<keyword evidence="5" id="KW-0762">Sugar transport</keyword>
<keyword evidence="8" id="KW-0625">Polysaccharide transport</keyword>
<keyword evidence="3" id="KW-0813">Transport</keyword>
<evidence type="ECO:0000256" key="12">
    <source>
        <dbReference type="ARBA" id="ARBA00023139"/>
    </source>
</evidence>
<comment type="caution">
    <text evidence="18">The sequence shown here is derived from an EMBL/GenBank/DDBJ whole genome shotgun (WGS) entry which is preliminary data.</text>
</comment>